<dbReference type="InterPro" id="IPR003817">
    <property type="entry name" value="PS_Dcarbxylase"/>
</dbReference>
<evidence type="ECO:0000256" key="7">
    <source>
        <dbReference type="ARBA" id="ARBA00023209"/>
    </source>
</evidence>
<dbReference type="Pfam" id="PF02666">
    <property type="entry name" value="PS_Dcarbxylase"/>
    <property type="match status" value="1"/>
</dbReference>
<dbReference type="InterPro" id="IPR033175">
    <property type="entry name" value="PSD-A"/>
</dbReference>
<evidence type="ECO:0000256" key="6">
    <source>
        <dbReference type="ARBA" id="ARBA00023145"/>
    </source>
</evidence>
<keyword evidence="9" id="KW-1208">Phospholipid metabolism</keyword>
<evidence type="ECO:0000313" key="11">
    <source>
        <dbReference type="EMBL" id="CAA9240842.1"/>
    </source>
</evidence>
<keyword evidence="1" id="KW-1003">Cell membrane</keyword>
<dbReference type="EMBL" id="CADCTA010000065">
    <property type="protein sequence ID" value="CAA9240842.1"/>
    <property type="molecule type" value="Genomic_DNA"/>
</dbReference>
<evidence type="ECO:0000256" key="3">
    <source>
        <dbReference type="ARBA" id="ARBA00022793"/>
    </source>
</evidence>
<keyword evidence="8 11" id="KW-0456">Lyase</keyword>
<reference evidence="11" key="1">
    <citation type="submission" date="2020-02" db="EMBL/GenBank/DDBJ databases">
        <authorList>
            <person name="Meier V. D."/>
        </authorList>
    </citation>
    <scope>NUCLEOTIDE SEQUENCE</scope>
    <source>
        <strain evidence="11">AVDCRST_MAG42</strain>
    </source>
</reference>
<evidence type="ECO:0000256" key="4">
    <source>
        <dbReference type="ARBA" id="ARBA00023098"/>
    </source>
</evidence>
<gene>
    <name evidence="11" type="ORF">AVDCRST_MAG42-1694</name>
</gene>
<dbReference type="GO" id="GO:0004609">
    <property type="term" value="F:phosphatidylserine decarboxylase activity"/>
    <property type="evidence" value="ECO:0007669"/>
    <property type="project" value="UniProtKB-EC"/>
</dbReference>
<dbReference type="AlphaFoldDB" id="A0A6J4I3X8"/>
<evidence type="ECO:0000256" key="8">
    <source>
        <dbReference type="ARBA" id="ARBA00023239"/>
    </source>
</evidence>
<dbReference type="PANTHER" id="PTHR35809:SF1">
    <property type="entry name" value="ARCHAETIDYLSERINE DECARBOXYLASE PROENZYME-RELATED"/>
    <property type="match status" value="1"/>
</dbReference>
<protein>
    <submittedName>
        <fullName evidence="11">Phosphatidylserine decarboxylase</fullName>
        <ecNumber evidence="11">4.1.1.65</ecNumber>
    </submittedName>
</protein>
<evidence type="ECO:0000256" key="9">
    <source>
        <dbReference type="ARBA" id="ARBA00023264"/>
    </source>
</evidence>
<dbReference type="GO" id="GO:0008654">
    <property type="term" value="P:phospholipid biosynthetic process"/>
    <property type="evidence" value="ECO:0007669"/>
    <property type="project" value="UniProtKB-KW"/>
</dbReference>
<keyword evidence="2" id="KW-0444">Lipid biosynthesis</keyword>
<evidence type="ECO:0000256" key="2">
    <source>
        <dbReference type="ARBA" id="ARBA00022516"/>
    </source>
</evidence>
<dbReference type="EC" id="4.1.1.65" evidence="11"/>
<evidence type="ECO:0000256" key="5">
    <source>
        <dbReference type="ARBA" id="ARBA00023136"/>
    </source>
</evidence>
<sequence>MSKSVDQWLDEDVAEFRDKPVSWISQYHFFRDPIRPSYSDTSCFFSPADGIILYQEVVKPDECLVEIKGKSYCVRDALRDPHFEGDSLVIGIFMTFYDVHVNRVPYSGLLSYKLLDPITTHNHPMLEVEQNILDQLRVGPAALEYLHHNERMVNRVYAPDLRQFYYMLQIADYDVNCITPFQLKQNFPAYQGSRFSQVRYGSQVDLVVPLSSRHQFTTAQKTGHHVEAGVDPLVRISSK</sequence>
<keyword evidence="10" id="KW-0670">Pyruvate</keyword>
<keyword evidence="5" id="KW-0472">Membrane</keyword>
<accession>A0A6J4I3X8</accession>
<evidence type="ECO:0000256" key="1">
    <source>
        <dbReference type="ARBA" id="ARBA00022475"/>
    </source>
</evidence>
<dbReference type="PANTHER" id="PTHR35809">
    <property type="entry name" value="ARCHAETIDYLSERINE DECARBOXYLASE PROENZYME-RELATED"/>
    <property type="match status" value="1"/>
</dbReference>
<evidence type="ECO:0000256" key="10">
    <source>
        <dbReference type="ARBA" id="ARBA00023317"/>
    </source>
</evidence>
<proteinExistence type="predicted"/>
<name>A0A6J4I3X8_9BACT</name>
<keyword evidence="7" id="KW-0594">Phospholipid biosynthesis</keyword>
<organism evidence="11">
    <name type="scientific">uncultured Chthoniobacterales bacterium</name>
    <dbReference type="NCBI Taxonomy" id="1836801"/>
    <lineage>
        <taxon>Bacteria</taxon>
        <taxon>Pseudomonadati</taxon>
        <taxon>Verrucomicrobiota</taxon>
        <taxon>Spartobacteria</taxon>
        <taxon>Chthoniobacterales</taxon>
        <taxon>environmental samples</taxon>
    </lineage>
</organism>
<keyword evidence="4" id="KW-0443">Lipid metabolism</keyword>
<keyword evidence="3" id="KW-0210">Decarboxylase</keyword>
<keyword evidence="6" id="KW-0865">Zymogen</keyword>